<proteinExistence type="predicted"/>
<keyword evidence="3" id="KW-1185">Reference proteome</keyword>
<feature type="compositionally biased region" description="Low complexity" evidence="1">
    <location>
        <begin position="59"/>
        <end position="70"/>
    </location>
</feature>
<dbReference type="EMBL" id="BMAO01024843">
    <property type="protein sequence ID" value="GFQ98130.1"/>
    <property type="molecule type" value="Genomic_DNA"/>
</dbReference>
<accession>A0A8X6J9V8</accession>
<comment type="caution">
    <text evidence="2">The sequence shown here is derived from an EMBL/GenBank/DDBJ whole genome shotgun (WGS) entry which is preliminary data.</text>
</comment>
<evidence type="ECO:0000313" key="3">
    <source>
        <dbReference type="Proteomes" id="UP000887116"/>
    </source>
</evidence>
<protein>
    <submittedName>
        <fullName evidence="2">Uncharacterized protein</fullName>
    </submittedName>
</protein>
<gene>
    <name evidence="2" type="ORF">TNCT_247141</name>
</gene>
<feature type="region of interest" description="Disordered" evidence="1">
    <location>
        <begin position="30"/>
        <end position="144"/>
    </location>
</feature>
<evidence type="ECO:0000313" key="2">
    <source>
        <dbReference type="EMBL" id="GFQ98130.1"/>
    </source>
</evidence>
<name>A0A8X6J9V8_TRICU</name>
<dbReference type="Proteomes" id="UP000887116">
    <property type="component" value="Unassembled WGS sequence"/>
</dbReference>
<evidence type="ECO:0000256" key="1">
    <source>
        <dbReference type="SAM" id="MobiDB-lite"/>
    </source>
</evidence>
<sequence>MEDLDVVETWKRSSTRCSRWQEEDTRIWPWRRFRCSSSTPQQPDGRGGLPEDRNGGDLPAAAAAAQPTAAEIRGPGRGGDLVQQRPQQPTVAEEVIDDQAVEETWCSSRRSSRRWQSDDTEDGRGGDLRSTAAADGRGGYGGRHVVEDLVQQRAC</sequence>
<organism evidence="2 3">
    <name type="scientific">Trichonephila clavata</name>
    <name type="common">Joro spider</name>
    <name type="synonym">Nephila clavata</name>
    <dbReference type="NCBI Taxonomy" id="2740835"/>
    <lineage>
        <taxon>Eukaryota</taxon>
        <taxon>Metazoa</taxon>
        <taxon>Ecdysozoa</taxon>
        <taxon>Arthropoda</taxon>
        <taxon>Chelicerata</taxon>
        <taxon>Arachnida</taxon>
        <taxon>Araneae</taxon>
        <taxon>Araneomorphae</taxon>
        <taxon>Entelegynae</taxon>
        <taxon>Araneoidea</taxon>
        <taxon>Nephilidae</taxon>
        <taxon>Trichonephila</taxon>
    </lineage>
</organism>
<reference evidence="2" key="1">
    <citation type="submission" date="2020-07" db="EMBL/GenBank/DDBJ databases">
        <title>Multicomponent nature underlies the extraordinary mechanical properties of spider dragline silk.</title>
        <authorList>
            <person name="Kono N."/>
            <person name="Nakamura H."/>
            <person name="Mori M."/>
            <person name="Yoshida Y."/>
            <person name="Ohtoshi R."/>
            <person name="Malay A.D."/>
            <person name="Moran D.A.P."/>
            <person name="Tomita M."/>
            <person name="Numata K."/>
            <person name="Arakawa K."/>
        </authorList>
    </citation>
    <scope>NUCLEOTIDE SEQUENCE</scope>
</reference>
<dbReference type="AlphaFoldDB" id="A0A8X6J9V8"/>